<name>A0ABT9D549_9CELL</name>
<evidence type="ECO:0000256" key="1">
    <source>
        <dbReference type="ARBA" id="ARBA00006845"/>
    </source>
</evidence>
<protein>
    <submittedName>
        <fullName evidence="3">Barstar family protein</fullName>
    </submittedName>
</protein>
<feature type="domain" description="Barstar (barnase inhibitor)" evidence="2">
    <location>
        <begin position="47"/>
        <end position="126"/>
    </location>
</feature>
<reference evidence="3 4" key="1">
    <citation type="submission" date="2023-07" db="EMBL/GenBank/DDBJ databases">
        <title>Description of novel actinomycetes strains, isolated from tidal flat sediment.</title>
        <authorList>
            <person name="Lu C."/>
        </authorList>
    </citation>
    <scope>NUCLEOTIDE SEQUENCE [LARGE SCALE GENOMIC DNA]</scope>
    <source>
        <strain evidence="3 4">SYSU T00b441</strain>
    </source>
</reference>
<evidence type="ECO:0000313" key="3">
    <source>
        <dbReference type="EMBL" id="MDO8105843.1"/>
    </source>
</evidence>
<comment type="caution">
    <text evidence="3">The sequence shown here is derived from an EMBL/GenBank/DDBJ whole genome shotgun (WGS) entry which is preliminary data.</text>
</comment>
<dbReference type="Gene3D" id="3.30.370.10">
    <property type="entry name" value="Barstar-like"/>
    <property type="match status" value="1"/>
</dbReference>
<evidence type="ECO:0000313" key="4">
    <source>
        <dbReference type="Proteomes" id="UP001232536"/>
    </source>
</evidence>
<dbReference type="Pfam" id="PF01337">
    <property type="entry name" value="Barstar"/>
    <property type="match status" value="1"/>
</dbReference>
<dbReference type="RefSeq" id="WP_304599544.1">
    <property type="nucleotide sequence ID" value="NZ_JAUQYP010000001.1"/>
</dbReference>
<evidence type="ECO:0000259" key="2">
    <source>
        <dbReference type="Pfam" id="PF01337"/>
    </source>
</evidence>
<dbReference type="SUPFAM" id="SSF52038">
    <property type="entry name" value="Barstar-related"/>
    <property type="match status" value="1"/>
</dbReference>
<dbReference type="Proteomes" id="UP001232536">
    <property type="component" value="Unassembled WGS sequence"/>
</dbReference>
<dbReference type="EMBL" id="JAUQYP010000001">
    <property type="protein sequence ID" value="MDO8105843.1"/>
    <property type="molecule type" value="Genomic_DNA"/>
</dbReference>
<keyword evidence="4" id="KW-1185">Reference proteome</keyword>
<comment type="similarity">
    <text evidence="1">Belongs to the barstar family.</text>
</comment>
<dbReference type="InterPro" id="IPR035905">
    <property type="entry name" value="Barstar-like_sf"/>
</dbReference>
<accession>A0ABT9D549</accession>
<dbReference type="InterPro" id="IPR000468">
    <property type="entry name" value="Barstar"/>
</dbReference>
<organism evidence="3 4">
    <name type="scientific">Actinotalea lenta</name>
    <dbReference type="NCBI Taxonomy" id="3064654"/>
    <lineage>
        <taxon>Bacteria</taxon>
        <taxon>Bacillati</taxon>
        <taxon>Actinomycetota</taxon>
        <taxon>Actinomycetes</taxon>
        <taxon>Micrococcales</taxon>
        <taxon>Cellulomonadaceae</taxon>
        <taxon>Actinotalea</taxon>
    </lineage>
</organism>
<gene>
    <name evidence="3" type="ORF">Q6348_01365</name>
</gene>
<proteinExistence type="inferred from homology"/>
<sequence>MTHPADFALVRGGGIALYWSPAVLRDAEHELGELGYDHTRVDAANWDESTMHEAVATTLDFPGYYGRNLDALADCLGDVAHGDYGWSAERTDLAVTFDNFGTFASEQRDLARDLVDLLAGASRYGLAFGHRLVWLLHVGDPRFTLGTIGGFNVPWNRREWLDSSRA</sequence>